<feature type="compositionally biased region" description="Basic and acidic residues" evidence="1">
    <location>
        <begin position="124"/>
        <end position="139"/>
    </location>
</feature>
<sequence>MASSSGTHNPARPKRAGEHFTRTHHLDGDEPSTKKPRFDPRNPSTLAPDADDEEDPVLEADVIGKGAGIKRNAVNIDGYDSDSSTENFNARAEAKTSKAKPPVDDDDDDDMFANEDNDDDQDEESRRDQTQKKKLRFLDADEIEGQEDTSKSGGHVAADFTKGPGKATQEVESSSESGEDEDRDRVESDMDEELGAGSKRKHAPKLDAFNMHAEQEEGRFDEAGNFVRKAYDPEAAQDSWLEGVSKKDMKKAKEARDMRDAEQKARERAEDAIITSDVLSNLISHLDVGETPMEALVRYGKAGPKKQIKTWNKRNTSQAMDVDADPEQEAAVTRAKEAIVAITECASRLSDRGVEDIYENIREMIMRHYKRETGEDWKNPHPEKIMWEFHWLTAPEGDINGPYDQATMQAWEQAGQFAAGAEFRRVGETEWSRLLDFDDD</sequence>
<gene>
    <name evidence="3" type="ORF">CC86DRAFT_62251</name>
</gene>
<dbReference type="PANTHER" id="PTHR13138:SF3">
    <property type="entry name" value="CD2 ANTIGEN CYTOPLASMIC TAIL-BINDING PROTEIN 2"/>
    <property type="match status" value="1"/>
</dbReference>
<dbReference type="AlphaFoldDB" id="A0A6A6ZUG4"/>
<dbReference type="InterPro" id="IPR003169">
    <property type="entry name" value="GYF"/>
</dbReference>
<evidence type="ECO:0000259" key="2">
    <source>
        <dbReference type="PROSITE" id="PS50829"/>
    </source>
</evidence>
<dbReference type="PROSITE" id="PS50829">
    <property type="entry name" value="GYF"/>
    <property type="match status" value="1"/>
</dbReference>
<dbReference type="Pfam" id="PF02213">
    <property type="entry name" value="GYF"/>
    <property type="match status" value="1"/>
</dbReference>
<protein>
    <recommendedName>
        <fullName evidence="2">GYF domain-containing protein</fullName>
    </recommendedName>
</protein>
<reference evidence="3" key="1">
    <citation type="journal article" date="2020" name="Stud. Mycol.">
        <title>101 Dothideomycetes genomes: a test case for predicting lifestyles and emergence of pathogens.</title>
        <authorList>
            <person name="Haridas S."/>
            <person name="Albert R."/>
            <person name="Binder M."/>
            <person name="Bloem J."/>
            <person name="Labutti K."/>
            <person name="Salamov A."/>
            <person name="Andreopoulos B."/>
            <person name="Baker S."/>
            <person name="Barry K."/>
            <person name="Bills G."/>
            <person name="Bluhm B."/>
            <person name="Cannon C."/>
            <person name="Castanera R."/>
            <person name="Culley D."/>
            <person name="Daum C."/>
            <person name="Ezra D."/>
            <person name="Gonzalez J."/>
            <person name="Henrissat B."/>
            <person name="Kuo A."/>
            <person name="Liang C."/>
            <person name="Lipzen A."/>
            <person name="Lutzoni F."/>
            <person name="Magnuson J."/>
            <person name="Mondo S."/>
            <person name="Nolan M."/>
            <person name="Ohm R."/>
            <person name="Pangilinan J."/>
            <person name="Park H.-J."/>
            <person name="Ramirez L."/>
            <person name="Alfaro M."/>
            <person name="Sun H."/>
            <person name="Tritt A."/>
            <person name="Yoshinaga Y."/>
            <person name="Zwiers L.-H."/>
            <person name="Turgeon B."/>
            <person name="Goodwin S."/>
            <person name="Spatafora J."/>
            <person name="Crous P."/>
            <person name="Grigoriev I."/>
        </authorList>
    </citation>
    <scope>NUCLEOTIDE SEQUENCE</scope>
    <source>
        <strain evidence="3">CBS 113818</strain>
    </source>
</reference>
<feature type="domain" description="GYF" evidence="2">
    <location>
        <begin position="384"/>
        <end position="440"/>
    </location>
</feature>
<dbReference type="OrthoDB" id="331341at2759"/>
<dbReference type="GO" id="GO:0005682">
    <property type="term" value="C:U5 snRNP"/>
    <property type="evidence" value="ECO:0007669"/>
    <property type="project" value="InterPro"/>
</dbReference>
<feature type="region of interest" description="Disordered" evidence="1">
    <location>
        <begin position="75"/>
        <end position="207"/>
    </location>
</feature>
<dbReference type="InterPro" id="IPR035445">
    <property type="entry name" value="GYF-like_dom_sf"/>
</dbReference>
<dbReference type="Gene3D" id="3.30.1490.40">
    <property type="match status" value="1"/>
</dbReference>
<evidence type="ECO:0000313" key="4">
    <source>
        <dbReference type="Proteomes" id="UP000799424"/>
    </source>
</evidence>
<feature type="compositionally biased region" description="Basic and acidic residues" evidence="1">
    <location>
        <begin position="15"/>
        <end position="40"/>
    </location>
</feature>
<accession>A0A6A6ZUG4</accession>
<name>A0A6A6ZUG4_9PLEO</name>
<dbReference type="PANTHER" id="PTHR13138">
    <property type="entry name" value="PROTEIN LIN1"/>
    <property type="match status" value="1"/>
</dbReference>
<evidence type="ECO:0000256" key="1">
    <source>
        <dbReference type="SAM" id="MobiDB-lite"/>
    </source>
</evidence>
<proteinExistence type="predicted"/>
<evidence type="ECO:0000313" key="3">
    <source>
        <dbReference type="EMBL" id="KAF2823955.1"/>
    </source>
</evidence>
<keyword evidence="4" id="KW-1185">Reference proteome</keyword>
<organism evidence="3 4">
    <name type="scientific">Ophiobolus disseminans</name>
    <dbReference type="NCBI Taxonomy" id="1469910"/>
    <lineage>
        <taxon>Eukaryota</taxon>
        <taxon>Fungi</taxon>
        <taxon>Dikarya</taxon>
        <taxon>Ascomycota</taxon>
        <taxon>Pezizomycotina</taxon>
        <taxon>Dothideomycetes</taxon>
        <taxon>Pleosporomycetidae</taxon>
        <taxon>Pleosporales</taxon>
        <taxon>Pleosporineae</taxon>
        <taxon>Phaeosphaeriaceae</taxon>
        <taxon>Ophiobolus</taxon>
    </lineage>
</organism>
<feature type="compositionally biased region" description="Acidic residues" evidence="1">
    <location>
        <begin position="104"/>
        <end position="123"/>
    </location>
</feature>
<dbReference type="InterPro" id="IPR039905">
    <property type="entry name" value="CD2BP2/Lin1"/>
</dbReference>
<dbReference type="SUPFAM" id="SSF55277">
    <property type="entry name" value="GYF domain"/>
    <property type="match status" value="1"/>
</dbReference>
<dbReference type="EMBL" id="MU006231">
    <property type="protein sequence ID" value="KAF2823955.1"/>
    <property type="molecule type" value="Genomic_DNA"/>
</dbReference>
<feature type="region of interest" description="Disordered" evidence="1">
    <location>
        <begin position="1"/>
        <end position="56"/>
    </location>
</feature>
<dbReference type="Proteomes" id="UP000799424">
    <property type="component" value="Unassembled WGS sequence"/>
</dbReference>